<sequence length="343" mass="38692">MFIEPLEDCETQEKKTVSFTCKVNRTNVTVKWMKGNQEITFSKRVVYRVDKNKHTLTIRDCSMEDEGEYCAVAGSDKSTAELIISEAPPDFSGRLMDQTVTEFEDAEFTCELSKEKADVKWFRSGRTIREGPSHYVYSGSSFSWKGQVHKTHKRKFRVSARNSAGAVSEPSEPSDPITCKDDIEEPRVMVDAKFKDVILVKAGDVFKLEADVAGQPLPSIVWTKDGKEVENTMKLQIKTSDLTAGRLKTDTEYQFRITAENRYGKSTILLSPSVVAQYPFKLPGPPGTPSVHISTRDSMVVVWNEPVIDGGTSVLGYHLERKERKSVLWVKLNKTIIQDTTFK</sequence>
<evidence type="ECO:0000256" key="1">
    <source>
        <dbReference type="ARBA" id="ARBA00004123"/>
    </source>
</evidence>
<dbReference type="SUPFAM" id="SSF49265">
    <property type="entry name" value="Fibronectin type III"/>
    <property type="match status" value="1"/>
</dbReference>
<feature type="domain" description="Fibronectin type-III" evidence="10">
    <location>
        <begin position="285"/>
        <end position="343"/>
    </location>
</feature>
<dbReference type="GO" id="GO:0005737">
    <property type="term" value="C:cytoplasm"/>
    <property type="evidence" value="ECO:0007669"/>
    <property type="project" value="UniProtKB-SubCell"/>
</dbReference>
<dbReference type="InterPro" id="IPR036179">
    <property type="entry name" value="Ig-like_dom_sf"/>
</dbReference>
<dbReference type="InterPro" id="IPR003599">
    <property type="entry name" value="Ig_sub"/>
</dbReference>
<evidence type="ECO:0000256" key="4">
    <source>
        <dbReference type="ARBA" id="ARBA00022490"/>
    </source>
</evidence>
<dbReference type="Proteomes" id="UP000261540">
    <property type="component" value="Unplaced"/>
</dbReference>
<dbReference type="GO" id="GO:0005634">
    <property type="term" value="C:nucleus"/>
    <property type="evidence" value="ECO:0007669"/>
    <property type="project" value="UniProtKB-SubCell"/>
</dbReference>
<evidence type="ECO:0000259" key="9">
    <source>
        <dbReference type="PROSITE" id="PS50835"/>
    </source>
</evidence>
<dbReference type="GeneTree" id="ENSGT01150000286978"/>
<dbReference type="Ensembl" id="ENSPKIT00000028697.1">
    <property type="protein sequence ID" value="ENSPKIP00000004710.1"/>
    <property type="gene ID" value="ENSPKIG00000021699.1"/>
</dbReference>
<dbReference type="PROSITE" id="PS50853">
    <property type="entry name" value="FN3"/>
    <property type="match status" value="1"/>
</dbReference>
<comment type="similarity">
    <text evidence="3">Belongs to the protein kinase superfamily. CAMK Ser/Thr protein kinase family.</text>
</comment>
<dbReference type="Gene3D" id="2.60.40.10">
    <property type="entry name" value="Immunoglobulins"/>
    <property type="match status" value="4"/>
</dbReference>
<reference evidence="11" key="1">
    <citation type="submission" date="2025-08" db="UniProtKB">
        <authorList>
            <consortium name="Ensembl"/>
        </authorList>
    </citation>
    <scope>IDENTIFICATION</scope>
</reference>
<dbReference type="Pfam" id="PF07679">
    <property type="entry name" value="I-set"/>
    <property type="match status" value="2"/>
</dbReference>
<dbReference type="PROSITE" id="PS50835">
    <property type="entry name" value="IG_LIKE"/>
    <property type="match status" value="2"/>
</dbReference>
<dbReference type="InterPro" id="IPR013098">
    <property type="entry name" value="Ig_I-set"/>
</dbReference>
<feature type="domain" description="Ig-like" evidence="9">
    <location>
        <begin position="89"/>
        <end position="174"/>
    </location>
</feature>
<evidence type="ECO:0000313" key="12">
    <source>
        <dbReference type="Proteomes" id="UP000261540"/>
    </source>
</evidence>
<evidence type="ECO:0000256" key="8">
    <source>
        <dbReference type="ARBA" id="ARBA00023319"/>
    </source>
</evidence>
<protein>
    <submittedName>
        <fullName evidence="11">Uncharacterized protein</fullName>
    </submittedName>
</protein>
<dbReference type="CDD" id="cd00063">
    <property type="entry name" value="FN3"/>
    <property type="match status" value="1"/>
</dbReference>
<keyword evidence="8" id="KW-0393">Immunoglobulin domain</keyword>
<keyword evidence="5" id="KW-0677">Repeat</keyword>
<dbReference type="FunFam" id="2.60.40.10:FF:000050">
    <property type="entry name" value="Titin isoform B"/>
    <property type="match status" value="1"/>
</dbReference>
<name>A0A3B3QGJ4_9TELE</name>
<dbReference type="SMART" id="SM00409">
    <property type="entry name" value="IG"/>
    <property type="match status" value="1"/>
</dbReference>
<evidence type="ECO:0000256" key="5">
    <source>
        <dbReference type="ARBA" id="ARBA00022737"/>
    </source>
</evidence>
<evidence type="ECO:0000313" key="11">
    <source>
        <dbReference type="Ensembl" id="ENSPKIP00000004710.1"/>
    </source>
</evidence>
<keyword evidence="7" id="KW-0539">Nucleus</keyword>
<keyword evidence="6" id="KW-1015">Disulfide bond</keyword>
<evidence type="ECO:0000256" key="6">
    <source>
        <dbReference type="ARBA" id="ARBA00023157"/>
    </source>
</evidence>
<evidence type="ECO:0000259" key="10">
    <source>
        <dbReference type="PROSITE" id="PS50853"/>
    </source>
</evidence>
<dbReference type="InterPro" id="IPR050964">
    <property type="entry name" value="Striated_Muscle_Regulatory"/>
</dbReference>
<accession>A0A3B3QGJ4</accession>
<dbReference type="InterPro" id="IPR003598">
    <property type="entry name" value="Ig_sub2"/>
</dbReference>
<dbReference type="SUPFAM" id="SSF48726">
    <property type="entry name" value="Immunoglobulin"/>
    <property type="match status" value="2"/>
</dbReference>
<dbReference type="AlphaFoldDB" id="A0A3B3QGJ4"/>
<organism evidence="11 12">
    <name type="scientific">Paramormyrops kingsleyae</name>
    <dbReference type="NCBI Taxonomy" id="1676925"/>
    <lineage>
        <taxon>Eukaryota</taxon>
        <taxon>Metazoa</taxon>
        <taxon>Chordata</taxon>
        <taxon>Craniata</taxon>
        <taxon>Vertebrata</taxon>
        <taxon>Euteleostomi</taxon>
        <taxon>Actinopterygii</taxon>
        <taxon>Neopterygii</taxon>
        <taxon>Teleostei</taxon>
        <taxon>Osteoglossocephala</taxon>
        <taxon>Osteoglossomorpha</taxon>
        <taxon>Osteoglossiformes</taxon>
        <taxon>Mormyridae</taxon>
        <taxon>Paramormyrops</taxon>
    </lineage>
</organism>
<dbReference type="InterPro" id="IPR013783">
    <property type="entry name" value="Ig-like_fold"/>
</dbReference>
<comment type="subcellular location">
    <subcellularLocation>
        <location evidence="2">Cytoplasm</location>
    </subcellularLocation>
    <subcellularLocation>
        <location evidence="1">Nucleus</location>
    </subcellularLocation>
</comment>
<feature type="domain" description="Ig-like" evidence="9">
    <location>
        <begin position="1"/>
        <end position="85"/>
    </location>
</feature>
<evidence type="ECO:0000256" key="3">
    <source>
        <dbReference type="ARBA" id="ARBA00006692"/>
    </source>
</evidence>
<evidence type="ECO:0000256" key="7">
    <source>
        <dbReference type="ARBA" id="ARBA00023242"/>
    </source>
</evidence>
<reference evidence="11" key="2">
    <citation type="submission" date="2025-09" db="UniProtKB">
        <authorList>
            <consortium name="Ensembl"/>
        </authorList>
    </citation>
    <scope>IDENTIFICATION</scope>
</reference>
<evidence type="ECO:0000256" key="2">
    <source>
        <dbReference type="ARBA" id="ARBA00004496"/>
    </source>
</evidence>
<dbReference type="InterPro" id="IPR003961">
    <property type="entry name" value="FN3_dom"/>
</dbReference>
<dbReference type="PANTHER" id="PTHR13817">
    <property type="entry name" value="TITIN"/>
    <property type="match status" value="1"/>
</dbReference>
<dbReference type="InterPro" id="IPR007110">
    <property type="entry name" value="Ig-like_dom"/>
</dbReference>
<dbReference type="CDD" id="cd00096">
    <property type="entry name" value="Ig"/>
    <property type="match status" value="1"/>
</dbReference>
<dbReference type="InterPro" id="IPR036116">
    <property type="entry name" value="FN3_sf"/>
</dbReference>
<keyword evidence="4" id="KW-0963">Cytoplasm</keyword>
<dbReference type="SMART" id="SM00408">
    <property type="entry name" value="IGc2"/>
    <property type="match status" value="1"/>
</dbReference>
<keyword evidence="12" id="KW-1185">Reference proteome</keyword>
<proteinExistence type="inferred from homology"/>
<dbReference type="PANTHER" id="PTHR13817:SF166">
    <property type="entry name" value="NEURONAL IGCAM-RELATED"/>
    <property type="match status" value="1"/>
</dbReference>